<name>A0AAV4CE78_9GAST</name>
<reference evidence="1 2" key="1">
    <citation type="journal article" date="2021" name="Elife">
        <title>Chloroplast acquisition without the gene transfer in kleptoplastic sea slugs, Plakobranchus ocellatus.</title>
        <authorList>
            <person name="Maeda T."/>
            <person name="Takahashi S."/>
            <person name="Yoshida T."/>
            <person name="Shimamura S."/>
            <person name="Takaki Y."/>
            <person name="Nagai Y."/>
            <person name="Toyoda A."/>
            <person name="Suzuki Y."/>
            <person name="Arimoto A."/>
            <person name="Ishii H."/>
            <person name="Satoh N."/>
            <person name="Nishiyama T."/>
            <person name="Hasebe M."/>
            <person name="Maruyama T."/>
            <person name="Minagawa J."/>
            <person name="Obokata J."/>
            <person name="Shigenobu S."/>
        </authorList>
    </citation>
    <scope>NUCLEOTIDE SEQUENCE [LARGE SCALE GENOMIC DNA]</scope>
</reference>
<evidence type="ECO:0000313" key="1">
    <source>
        <dbReference type="EMBL" id="GFO31056.1"/>
    </source>
</evidence>
<keyword evidence="2" id="KW-1185">Reference proteome</keyword>
<sequence>MAEEKDVIKAQINKFPRVESHYCRKSTGRQYLGPQLSISKLYDLYVDERKQQGIKPASKTVFESIFNPDFNLGFHVPLKDRCDFCSVFEKSSEEEKNNMKADFERHVREKDLVRIKKNEAKETAKMKDQETVICFDLQEILQTPHTFESSTY</sequence>
<protein>
    <submittedName>
        <fullName evidence="1">tRNA uridine 5-carboxymethylaminomethyl modification enzyme mnmg</fullName>
    </submittedName>
</protein>
<dbReference type="EMBL" id="BLXT01006335">
    <property type="protein sequence ID" value="GFO31056.1"/>
    <property type="molecule type" value="Genomic_DNA"/>
</dbReference>
<comment type="caution">
    <text evidence="1">The sequence shown here is derived from an EMBL/GenBank/DDBJ whole genome shotgun (WGS) entry which is preliminary data.</text>
</comment>
<organism evidence="1 2">
    <name type="scientific">Plakobranchus ocellatus</name>
    <dbReference type="NCBI Taxonomy" id="259542"/>
    <lineage>
        <taxon>Eukaryota</taxon>
        <taxon>Metazoa</taxon>
        <taxon>Spiralia</taxon>
        <taxon>Lophotrochozoa</taxon>
        <taxon>Mollusca</taxon>
        <taxon>Gastropoda</taxon>
        <taxon>Heterobranchia</taxon>
        <taxon>Euthyneura</taxon>
        <taxon>Panpulmonata</taxon>
        <taxon>Sacoglossa</taxon>
        <taxon>Placobranchoidea</taxon>
        <taxon>Plakobranchidae</taxon>
        <taxon>Plakobranchus</taxon>
    </lineage>
</organism>
<dbReference type="PANTHER" id="PTHR10773:SF19">
    <property type="match status" value="1"/>
</dbReference>
<gene>
    <name evidence="1" type="ORF">PoB_005756100</name>
</gene>
<accession>A0AAV4CE78</accession>
<dbReference type="PANTHER" id="PTHR10773">
    <property type="entry name" value="DNA-DIRECTED RNA POLYMERASES I, II, AND III SUBUNIT RPABC2"/>
    <property type="match status" value="1"/>
</dbReference>
<dbReference type="AlphaFoldDB" id="A0AAV4CE78"/>
<evidence type="ECO:0000313" key="2">
    <source>
        <dbReference type="Proteomes" id="UP000735302"/>
    </source>
</evidence>
<proteinExistence type="predicted"/>
<dbReference type="Proteomes" id="UP000735302">
    <property type="component" value="Unassembled WGS sequence"/>
</dbReference>